<gene>
    <name evidence="1" type="ORF">E6Q11_06005</name>
</gene>
<reference evidence="1 2" key="1">
    <citation type="submission" date="2018-09" db="EMBL/GenBank/DDBJ databases">
        <title>Metagenome Assembled Genomes from an Advanced Water Purification Facility.</title>
        <authorList>
            <person name="Stamps B.W."/>
            <person name="Spear J.R."/>
        </authorList>
    </citation>
    <scope>NUCLEOTIDE SEQUENCE [LARGE SCALE GENOMIC DNA]</scope>
    <source>
        <strain evidence="1">Bin_63_2</strain>
    </source>
</reference>
<dbReference type="Proteomes" id="UP000321026">
    <property type="component" value="Unassembled WGS sequence"/>
</dbReference>
<evidence type="ECO:0000313" key="2">
    <source>
        <dbReference type="Proteomes" id="UP000321026"/>
    </source>
</evidence>
<sequence>MTNRNAAFPHYILLISISTVTPGARFGSSFFSSNDGEGFWLLGGIRQQLPADVSFIPNLNNGNASVTSTGLYADMWMYSSTIDEWEFIGGPSEPDVAYVIIQRSIII</sequence>
<protein>
    <submittedName>
        <fullName evidence="1">Uncharacterized protein</fullName>
    </submittedName>
</protein>
<organism evidence="1 2">
    <name type="scientific">Candidatus Dojkabacteria bacterium</name>
    <dbReference type="NCBI Taxonomy" id="2099670"/>
    <lineage>
        <taxon>Bacteria</taxon>
        <taxon>Candidatus Dojkabacteria</taxon>
    </lineage>
</organism>
<name>A0A5C7J327_9BACT</name>
<accession>A0A5C7J327</accession>
<dbReference type="EMBL" id="SSDS01000094">
    <property type="protein sequence ID" value="TXG75917.1"/>
    <property type="molecule type" value="Genomic_DNA"/>
</dbReference>
<proteinExistence type="predicted"/>
<comment type="caution">
    <text evidence="1">The sequence shown here is derived from an EMBL/GenBank/DDBJ whole genome shotgun (WGS) entry which is preliminary data.</text>
</comment>
<evidence type="ECO:0000313" key="1">
    <source>
        <dbReference type="EMBL" id="TXG75917.1"/>
    </source>
</evidence>
<dbReference type="AlphaFoldDB" id="A0A5C7J327"/>